<reference evidence="3" key="1">
    <citation type="journal article" date="2013" name="Nature">
        <title>Pan genome of the phytoplankton Emiliania underpins its global distribution.</title>
        <authorList>
            <person name="Read B.A."/>
            <person name="Kegel J."/>
            <person name="Klute M.J."/>
            <person name="Kuo A."/>
            <person name="Lefebvre S.C."/>
            <person name="Maumus F."/>
            <person name="Mayer C."/>
            <person name="Miller J."/>
            <person name="Monier A."/>
            <person name="Salamov A."/>
            <person name="Young J."/>
            <person name="Aguilar M."/>
            <person name="Claverie J.M."/>
            <person name="Frickenhaus S."/>
            <person name="Gonzalez K."/>
            <person name="Herman E.K."/>
            <person name="Lin Y.C."/>
            <person name="Napier J."/>
            <person name="Ogata H."/>
            <person name="Sarno A.F."/>
            <person name="Shmutz J."/>
            <person name="Schroeder D."/>
            <person name="de Vargas C."/>
            <person name="Verret F."/>
            <person name="von Dassow P."/>
            <person name="Valentin K."/>
            <person name="Van de Peer Y."/>
            <person name="Wheeler G."/>
            <person name="Dacks J.B."/>
            <person name="Delwiche C.F."/>
            <person name="Dyhrman S.T."/>
            <person name="Glockner G."/>
            <person name="John U."/>
            <person name="Richards T."/>
            <person name="Worden A.Z."/>
            <person name="Zhang X."/>
            <person name="Grigoriev I.V."/>
            <person name="Allen A.E."/>
            <person name="Bidle K."/>
            <person name="Borodovsky M."/>
            <person name="Bowler C."/>
            <person name="Brownlee C."/>
            <person name="Cock J.M."/>
            <person name="Elias M."/>
            <person name="Gladyshev V.N."/>
            <person name="Groth M."/>
            <person name="Guda C."/>
            <person name="Hadaegh A."/>
            <person name="Iglesias-Rodriguez M.D."/>
            <person name="Jenkins J."/>
            <person name="Jones B.M."/>
            <person name="Lawson T."/>
            <person name="Leese F."/>
            <person name="Lindquist E."/>
            <person name="Lobanov A."/>
            <person name="Lomsadze A."/>
            <person name="Malik S.B."/>
            <person name="Marsh M.E."/>
            <person name="Mackinder L."/>
            <person name="Mock T."/>
            <person name="Mueller-Roeber B."/>
            <person name="Pagarete A."/>
            <person name="Parker M."/>
            <person name="Probert I."/>
            <person name="Quesneville H."/>
            <person name="Raines C."/>
            <person name="Rensing S.A."/>
            <person name="Riano-Pachon D.M."/>
            <person name="Richier S."/>
            <person name="Rokitta S."/>
            <person name="Shiraiwa Y."/>
            <person name="Soanes D.M."/>
            <person name="van der Giezen M."/>
            <person name="Wahlund T.M."/>
            <person name="Williams B."/>
            <person name="Wilson W."/>
            <person name="Wolfe G."/>
            <person name="Wurch L.L."/>
        </authorList>
    </citation>
    <scope>NUCLEOTIDE SEQUENCE</scope>
</reference>
<dbReference type="Proteomes" id="UP000013827">
    <property type="component" value="Unassembled WGS sequence"/>
</dbReference>
<name>A0A0D3JRF4_EMIH1</name>
<reference evidence="2" key="2">
    <citation type="submission" date="2024-10" db="UniProtKB">
        <authorList>
            <consortium name="EnsemblProtists"/>
        </authorList>
    </citation>
    <scope>IDENTIFICATION</scope>
</reference>
<dbReference type="AlphaFoldDB" id="A0A0D3JRF4"/>
<dbReference type="KEGG" id="ehx:EMIHUDRAFT_237101"/>
<accession>A0A0D3JRF4</accession>
<dbReference type="GeneID" id="17271633"/>
<keyword evidence="3" id="KW-1185">Reference proteome</keyword>
<feature type="coiled-coil region" evidence="1">
    <location>
        <begin position="40"/>
        <end position="88"/>
    </location>
</feature>
<sequence length="109" mass="12359">MADDEHANDVELAVQAIRDKLNAEHEGKLQAMEAMHASMIDDLIRSNEKNMEEVECLQAALSEASRDKAALHAQLERAIEDLEVAEEDHKTFTAFIERQKDEIARLKTE</sequence>
<dbReference type="RefSeq" id="XP_005778518.1">
    <property type="nucleotide sequence ID" value="XM_005778461.1"/>
</dbReference>
<evidence type="ECO:0000256" key="1">
    <source>
        <dbReference type="SAM" id="Coils"/>
    </source>
</evidence>
<dbReference type="HOGENOM" id="CLU_2188936_0_0_1"/>
<evidence type="ECO:0000313" key="2">
    <source>
        <dbReference type="EnsemblProtists" id="EOD26089"/>
    </source>
</evidence>
<dbReference type="PaxDb" id="2903-EOD26089"/>
<protein>
    <submittedName>
        <fullName evidence="2">Uncharacterized protein</fullName>
    </submittedName>
</protein>
<organism evidence="2 3">
    <name type="scientific">Emiliania huxleyi (strain CCMP1516)</name>
    <dbReference type="NCBI Taxonomy" id="280463"/>
    <lineage>
        <taxon>Eukaryota</taxon>
        <taxon>Haptista</taxon>
        <taxon>Haptophyta</taxon>
        <taxon>Prymnesiophyceae</taxon>
        <taxon>Isochrysidales</taxon>
        <taxon>Noelaerhabdaceae</taxon>
        <taxon>Emiliania</taxon>
    </lineage>
</organism>
<proteinExistence type="predicted"/>
<keyword evidence="1" id="KW-0175">Coiled coil</keyword>
<dbReference type="EnsemblProtists" id="EOD26089">
    <property type="protein sequence ID" value="EOD26089"/>
    <property type="gene ID" value="EMIHUDRAFT_237101"/>
</dbReference>
<evidence type="ECO:0000313" key="3">
    <source>
        <dbReference type="Proteomes" id="UP000013827"/>
    </source>
</evidence>